<organism evidence="2 3">
    <name type="scientific">Pythium oligandrum</name>
    <name type="common">Mycoparasitic fungus</name>
    <dbReference type="NCBI Taxonomy" id="41045"/>
    <lineage>
        <taxon>Eukaryota</taxon>
        <taxon>Sar</taxon>
        <taxon>Stramenopiles</taxon>
        <taxon>Oomycota</taxon>
        <taxon>Peronosporomycetes</taxon>
        <taxon>Pythiales</taxon>
        <taxon>Pythiaceae</taxon>
        <taxon>Pythium</taxon>
    </lineage>
</organism>
<sequence>MDLIVDIVMPGACSAVSVLGAIFQLCMEMKESQETCQRVHTRLADILAELQKMEETNSLPPSESLSRYVETVRSFMDYLTRYKGKPLYSRLLQHSKMMDEVRSLHEEIDMLMKVLNLSTTGAMMEWKQQWERDSATQLSML</sequence>
<dbReference type="Proteomes" id="UP000794436">
    <property type="component" value="Unassembled WGS sequence"/>
</dbReference>
<evidence type="ECO:0000313" key="2">
    <source>
        <dbReference type="EMBL" id="TMW55653.1"/>
    </source>
</evidence>
<dbReference type="GO" id="GO:0007166">
    <property type="term" value="P:cell surface receptor signaling pathway"/>
    <property type="evidence" value="ECO:0007669"/>
    <property type="project" value="InterPro"/>
</dbReference>
<proteinExistence type="predicted"/>
<evidence type="ECO:0000313" key="3">
    <source>
        <dbReference type="Proteomes" id="UP000794436"/>
    </source>
</evidence>
<dbReference type="CDD" id="cd21037">
    <property type="entry name" value="MLKL_NTD"/>
    <property type="match status" value="1"/>
</dbReference>
<accession>A0A8K1C3A0</accession>
<comment type="caution">
    <text evidence="2">The sequence shown here is derived from an EMBL/GenBank/DDBJ whole genome shotgun (WGS) entry which is preliminary data.</text>
</comment>
<evidence type="ECO:0000259" key="1">
    <source>
        <dbReference type="Pfam" id="PF22215"/>
    </source>
</evidence>
<gene>
    <name evidence="2" type="ORF">Poli38472_010535</name>
</gene>
<dbReference type="AlphaFoldDB" id="A0A8K1C3A0"/>
<feature type="domain" description="Mixed lineage kinase" evidence="1">
    <location>
        <begin position="19"/>
        <end position="117"/>
    </location>
</feature>
<reference evidence="2" key="1">
    <citation type="submission" date="2019-03" db="EMBL/GenBank/DDBJ databases">
        <title>Long read genome sequence of the mycoparasitic Pythium oligandrum ATCC 38472 isolated from sugarbeet rhizosphere.</title>
        <authorList>
            <person name="Gaulin E."/>
        </authorList>
    </citation>
    <scope>NUCLEOTIDE SEQUENCE</scope>
    <source>
        <strain evidence="2">ATCC 38472_TT</strain>
    </source>
</reference>
<dbReference type="Pfam" id="PF22215">
    <property type="entry name" value="MLKL_N"/>
    <property type="match status" value="1"/>
</dbReference>
<dbReference type="InterPro" id="IPR054000">
    <property type="entry name" value="MLKL_N"/>
</dbReference>
<dbReference type="Gene3D" id="1.20.930.20">
    <property type="entry name" value="Adaptor protein Cbl, N-terminal domain"/>
    <property type="match status" value="1"/>
</dbReference>
<protein>
    <recommendedName>
        <fullName evidence="1">Mixed lineage kinase domain-containing protein</fullName>
    </recommendedName>
</protein>
<name>A0A8K1C3A0_PYTOL</name>
<dbReference type="InterPro" id="IPR036537">
    <property type="entry name" value="Adaptor_Cbl_N_dom_sf"/>
</dbReference>
<keyword evidence="3" id="KW-1185">Reference proteome</keyword>
<dbReference type="OrthoDB" id="98043at2759"/>
<dbReference type="InterPro" id="IPR059179">
    <property type="entry name" value="MLKL-like_MCAfunc"/>
</dbReference>
<dbReference type="EMBL" id="SPLM01000147">
    <property type="protein sequence ID" value="TMW55653.1"/>
    <property type="molecule type" value="Genomic_DNA"/>
</dbReference>